<proteinExistence type="predicted"/>
<dbReference type="EMBL" id="AP011548">
    <property type="protein sequence ID" value="BAI40714.1"/>
    <property type="molecule type" value="Genomic_DNA"/>
</dbReference>
<evidence type="ECO:0000313" key="1">
    <source>
        <dbReference type="EMBL" id="BAI40714.1"/>
    </source>
</evidence>
<dbReference type="AlphaFoldDB" id="A0A7S7JFA0"/>
<dbReference type="Pfam" id="PF05656">
    <property type="entry name" value="DUF805"/>
    <property type="match status" value="2"/>
</dbReference>
<dbReference type="KEGG" id="lrh:LGG_00187"/>
<name>A0A7S7JFA0_LACRG</name>
<reference evidence="1 2" key="1">
    <citation type="journal article" date="2009" name="J. Bacteriol.">
        <title>Complete genome sequence of the probiotic Lactobacillus rhamnosus ATCC 53103.</title>
        <authorList>
            <person name="Morita H."/>
            <person name="Toh H."/>
            <person name="Oshima K."/>
            <person name="Murakami M."/>
            <person name="Taylor T.D."/>
            <person name="Igimi S."/>
            <person name="Hattori M."/>
        </authorList>
    </citation>
    <scope>NUCLEOTIDE SEQUENCE [LARGE SCALE GENOMIC DNA]</scope>
    <source>
        <strain evidence="2">ATCC 53103 / LMG 18243 / GG [Tokyo]</strain>
    </source>
</reference>
<protein>
    <submittedName>
        <fullName evidence="1">Uncharacterized protein</fullName>
    </submittedName>
</protein>
<dbReference type="GO" id="GO:0005886">
    <property type="term" value="C:plasma membrane"/>
    <property type="evidence" value="ECO:0007669"/>
    <property type="project" value="TreeGrafter"/>
</dbReference>
<sequence length="328" mass="35811">MEKETGFWPAIKDFFFRAGDFKGVSSRSQYWWVFLGQFLLGIVIGLVSVSLGATFSAKTQSFGSSMIRSLLTTLVAVPMYLSYPQLSLTLRRFRDAKVNPWWYLVLVIVALVGPLLTANGMGLLPMIILPLIVALVTLIILLLPSREQTVKPFPAHPHTGSTTGVGFGAAVKDLFLRGGDFTGTSSRSQYWWSILFSALIFVPTFFFLVFSITAALLGSAALGKMQPQNIINMINSLGIGAVILVAIIFAVLYGWSMVALPMLTVTWRRFKDAGVSPWWFIALNIASSIVSAVQGSVPNVPLNLVTLILLIAQIVILALPPKVQNDEA</sequence>
<accession>A0A7S7JFA0</accession>
<evidence type="ECO:0000313" key="2">
    <source>
        <dbReference type="Proteomes" id="UP000002067"/>
    </source>
</evidence>
<dbReference type="InterPro" id="IPR008523">
    <property type="entry name" value="DUF805"/>
</dbReference>
<dbReference type="PANTHER" id="PTHR34980:SF2">
    <property type="entry name" value="INNER MEMBRANE PROTEIN YHAH-RELATED"/>
    <property type="match status" value="1"/>
</dbReference>
<dbReference type="Proteomes" id="UP000002067">
    <property type="component" value="Chromosome"/>
</dbReference>
<gene>
    <name evidence="1" type="ordered locus">LRHM_0187</name>
</gene>
<dbReference type="KEGG" id="lrg:LRHM_0187"/>
<organism evidence="1 2">
    <name type="scientific">Lacticaseibacillus rhamnosus (strain ATCC 53103 / LMG 18243 / GG)</name>
    <name type="common">Lactobacillus rhamnosus</name>
    <dbReference type="NCBI Taxonomy" id="568703"/>
    <lineage>
        <taxon>Bacteria</taxon>
        <taxon>Bacillati</taxon>
        <taxon>Bacillota</taxon>
        <taxon>Bacilli</taxon>
        <taxon>Lactobacillales</taxon>
        <taxon>Lactobacillaceae</taxon>
        <taxon>Lacticaseibacillus</taxon>
    </lineage>
</organism>
<dbReference type="RefSeq" id="WP_005687455.1">
    <property type="nucleotide sequence ID" value="NC_013198.1"/>
</dbReference>
<dbReference type="PANTHER" id="PTHR34980">
    <property type="entry name" value="INNER MEMBRANE PROTEIN-RELATED-RELATED"/>
    <property type="match status" value="1"/>
</dbReference>